<name>X1FSH2_9ZZZZ</name>
<comment type="caution">
    <text evidence="2">The sequence shown here is derived from an EMBL/GenBank/DDBJ whole genome shotgun (WGS) entry which is preliminary data.</text>
</comment>
<dbReference type="EMBL" id="BARU01011673">
    <property type="protein sequence ID" value="GAH32319.1"/>
    <property type="molecule type" value="Genomic_DNA"/>
</dbReference>
<organism evidence="2">
    <name type="scientific">marine sediment metagenome</name>
    <dbReference type="NCBI Taxonomy" id="412755"/>
    <lineage>
        <taxon>unclassified sequences</taxon>
        <taxon>metagenomes</taxon>
        <taxon>ecological metagenomes</taxon>
    </lineage>
</organism>
<feature type="non-terminal residue" evidence="2">
    <location>
        <position position="1"/>
    </location>
</feature>
<evidence type="ECO:0000313" key="2">
    <source>
        <dbReference type="EMBL" id="GAH32319.1"/>
    </source>
</evidence>
<keyword evidence="1" id="KW-0472">Membrane</keyword>
<proteinExistence type="predicted"/>
<sequence>AWILLYPLFKGREIEPFDDENIYPGKQCYAFRFGENFVPADININKDHTDIRPIPHHIRQWQKLELKQNELEFQKMGFWEQNKMFFMVVITAALCLGLVGVTVYYTYQFATGGGAKISALTNAINSISTYGGRPPA</sequence>
<accession>X1FSH2</accession>
<dbReference type="AlphaFoldDB" id="X1FSH2"/>
<protein>
    <submittedName>
        <fullName evidence="2">Uncharacterized protein</fullName>
    </submittedName>
</protein>
<keyword evidence="1" id="KW-0812">Transmembrane</keyword>
<feature type="transmembrane region" description="Helical" evidence="1">
    <location>
        <begin position="84"/>
        <end position="107"/>
    </location>
</feature>
<gene>
    <name evidence="2" type="ORF">S03H2_21834</name>
</gene>
<keyword evidence="1" id="KW-1133">Transmembrane helix</keyword>
<reference evidence="2" key="1">
    <citation type="journal article" date="2014" name="Front. Microbiol.">
        <title>High frequency of phylogenetically diverse reductive dehalogenase-homologous genes in deep subseafloor sedimentary metagenomes.</title>
        <authorList>
            <person name="Kawai M."/>
            <person name="Futagami T."/>
            <person name="Toyoda A."/>
            <person name="Takaki Y."/>
            <person name="Nishi S."/>
            <person name="Hori S."/>
            <person name="Arai W."/>
            <person name="Tsubouchi T."/>
            <person name="Morono Y."/>
            <person name="Uchiyama I."/>
            <person name="Ito T."/>
            <person name="Fujiyama A."/>
            <person name="Inagaki F."/>
            <person name="Takami H."/>
        </authorList>
    </citation>
    <scope>NUCLEOTIDE SEQUENCE</scope>
    <source>
        <strain evidence="2">Expedition CK06-06</strain>
    </source>
</reference>
<evidence type="ECO:0000256" key="1">
    <source>
        <dbReference type="SAM" id="Phobius"/>
    </source>
</evidence>